<dbReference type="Proteomes" id="UP000887116">
    <property type="component" value="Unassembled WGS sequence"/>
</dbReference>
<protein>
    <submittedName>
        <fullName evidence="1">Uncharacterized protein</fullName>
    </submittedName>
</protein>
<organism evidence="1 2">
    <name type="scientific">Trichonephila clavata</name>
    <name type="common">Joro spider</name>
    <name type="synonym">Nephila clavata</name>
    <dbReference type="NCBI Taxonomy" id="2740835"/>
    <lineage>
        <taxon>Eukaryota</taxon>
        <taxon>Metazoa</taxon>
        <taxon>Ecdysozoa</taxon>
        <taxon>Arthropoda</taxon>
        <taxon>Chelicerata</taxon>
        <taxon>Arachnida</taxon>
        <taxon>Araneae</taxon>
        <taxon>Araneomorphae</taxon>
        <taxon>Entelegynae</taxon>
        <taxon>Araneoidea</taxon>
        <taxon>Nephilidae</taxon>
        <taxon>Trichonephila</taxon>
    </lineage>
</organism>
<name>A0A8X6F941_TRICU</name>
<gene>
    <name evidence="1" type="ORF">TNCT_580301</name>
</gene>
<keyword evidence="2" id="KW-1185">Reference proteome</keyword>
<proteinExistence type="predicted"/>
<dbReference type="EMBL" id="BMAO01001398">
    <property type="protein sequence ID" value="GFQ73061.1"/>
    <property type="molecule type" value="Genomic_DNA"/>
</dbReference>
<sequence>MDLGLWTLTSEVNQRLPSLKTPDELEPSCFGNSFQRLSPSKRASDFYSPFQGFQARTDSLNSLPLVTTWTRLWTYMNKRTWNWKTHTGTLPGLHPRRTRSPYVSN</sequence>
<evidence type="ECO:0000313" key="1">
    <source>
        <dbReference type="EMBL" id="GFQ73061.1"/>
    </source>
</evidence>
<reference evidence="1" key="1">
    <citation type="submission" date="2020-07" db="EMBL/GenBank/DDBJ databases">
        <title>Multicomponent nature underlies the extraordinary mechanical properties of spider dragline silk.</title>
        <authorList>
            <person name="Kono N."/>
            <person name="Nakamura H."/>
            <person name="Mori M."/>
            <person name="Yoshida Y."/>
            <person name="Ohtoshi R."/>
            <person name="Malay A.D."/>
            <person name="Moran D.A.P."/>
            <person name="Tomita M."/>
            <person name="Numata K."/>
            <person name="Arakawa K."/>
        </authorList>
    </citation>
    <scope>NUCLEOTIDE SEQUENCE</scope>
</reference>
<accession>A0A8X6F941</accession>
<evidence type="ECO:0000313" key="2">
    <source>
        <dbReference type="Proteomes" id="UP000887116"/>
    </source>
</evidence>
<comment type="caution">
    <text evidence="1">The sequence shown here is derived from an EMBL/GenBank/DDBJ whole genome shotgun (WGS) entry which is preliminary data.</text>
</comment>
<dbReference type="OrthoDB" id="10613474at2759"/>
<dbReference type="AlphaFoldDB" id="A0A8X6F941"/>